<keyword evidence="2" id="KW-0732">Signal</keyword>
<feature type="signal peptide" evidence="2">
    <location>
        <begin position="1"/>
        <end position="21"/>
    </location>
</feature>
<accession>A0ABZ2KWR5</accession>
<keyword evidence="4" id="KW-1185">Reference proteome</keyword>
<evidence type="ECO:0000256" key="1">
    <source>
        <dbReference type="SAM" id="MobiDB-lite"/>
    </source>
</evidence>
<organism evidence="3 4">
    <name type="scientific">Pendulispora rubella</name>
    <dbReference type="NCBI Taxonomy" id="2741070"/>
    <lineage>
        <taxon>Bacteria</taxon>
        <taxon>Pseudomonadati</taxon>
        <taxon>Myxococcota</taxon>
        <taxon>Myxococcia</taxon>
        <taxon>Myxococcales</taxon>
        <taxon>Sorangiineae</taxon>
        <taxon>Pendulisporaceae</taxon>
        <taxon>Pendulispora</taxon>
    </lineage>
</organism>
<evidence type="ECO:0000256" key="2">
    <source>
        <dbReference type="SAM" id="SignalP"/>
    </source>
</evidence>
<dbReference type="EMBL" id="CP089983">
    <property type="protein sequence ID" value="WXB00717.1"/>
    <property type="molecule type" value="Genomic_DNA"/>
</dbReference>
<proteinExistence type="predicted"/>
<feature type="chain" id="PRO_5045467556" evidence="2">
    <location>
        <begin position="22"/>
        <end position="474"/>
    </location>
</feature>
<dbReference type="RefSeq" id="WP_394830318.1">
    <property type="nucleotide sequence ID" value="NZ_CP089929.1"/>
</dbReference>
<reference evidence="3" key="1">
    <citation type="submission" date="2021-12" db="EMBL/GenBank/DDBJ databases">
        <title>Discovery of the Pendulisporaceae a myxobacterial family with distinct sporulation behavior and unique specialized metabolism.</title>
        <authorList>
            <person name="Garcia R."/>
            <person name="Popoff A."/>
            <person name="Bader C.D."/>
            <person name="Loehr J."/>
            <person name="Walesch S."/>
            <person name="Walt C."/>
            <person name="Boldt J."/>
            <person name="Bunk B."/>
            <person name="Haeckl F.J.F.P.J."/>
            <person name="Gunesch A.P."/>
            <person name="Birkelbach J."/>
            <person name="Nuebel U."/>
            <person name="Pietschmann T."/>
            <person name="Bach T."/>
            <person name="Mueller R."/>
        </authorList>
    </citation>
    <scope>NUCLEOTIDE SEQUENCE</scope>
    <source>
        <strain evidence="3">MSr11367</strain>
    </source>
</reference>
<name>A0ABZ2KWR5_9BACT</name>
<protein>
    <submittedName>
        <fullName evidence="3">Uncharacterized protein</fullName>
    </submittedName>
</protein>
<evidence type="ECO:0000313" key="4">
    <source>
        <dbReference type="Proteomes" id="UP001374803"/>
    </source>
</evidence>
<feature type="region of interest" description="Disordered" evidence="1">
    <location>
        <begin position="54"/>
        <end position="74"/>
    </location>
</feature>
<dbReference type="Proteomes" id="UP001374803">
    <property type="component" value="Chromosome"/>
</dbReference>
<sequence length="474" mass="50080">MKHRRFLLAAFTVVAVPSACALDGCNDFRTDGGPTGVEAGKDTQAAEASPGIDAAMDGTADAHDGSPTDDSPLDFECPRWTKEPRDPDCAPRRTFVLEKNTAIDSSTLRVAVGAPDRIAIAYNAMQSADEGHIHVFRFVGDAVSTQPLVISETQFDNVGFSLDIVAGPDSEFSLAYQTAPSNEIVYRTVAQSGPPSPTQLVVGGMADPASMALTVAPSGEVRATYSSPGQRSIFSKAKPRGGTWGAATLVASYRDDDDGGGSTSVPGAWHVSAVSDESGSTHAAFHAPRAKVYSEPRYTQFTGTAWNDSKVLDNSVGTSTAGFSIALGLVGTLHHAVFYHRALSATVADLRLASWTGGDSLPTIQILDQNIPSANANAPRYRVAMAIDRWGLVHLVVARPSPTGAGGEIEYLRQSRRGGQVSWLSDIIDDDILSDVSGAPLVAIAIGPNGRPHIAYYRASDNSMVYATRTDRQN</sequence>
<gene>
    <name evidence="3" type="ORF">LVJ94_27800</name>
</gene>
<evidence type="ECO:0000313" key="3">
    <source>
        <dbReference type="EMBL" id="WXB00717.1"/>
    </source>
</evidence>
<dbReference type="Gene3D" id="2.120.10.70">
    <property type="entry name" value="Fucose-specific lectin"/>
    <property type="match status" value="1"/>
</dbReference>